<dbReference type="Proteomes" id="UP000005104">
    <property type="component" value="Chromosome"/>
</dbReference>
<dbReference type="EMBL" id="CM001441">
    <property type="protein sequence ID" value="EHQ89654.1"/>
    <property type="molecule type" value="Genomic_DNA"/>
</dbReference>
<dbReference type="OrthoDB" id="9803735at2"/>
<dbReference type="InterPro" id="IPR005119">
    <property type="entry name" value="LysR_subst-bd"/>
</dbReference>
<evidence type="ECO:0000313" key="7">
    <source>
        <dbReference type="Proteomes" id="UP000005104"/>
    </source>
</evidence>
<reference evidence="6 7" key="1">
    <citation type="submission" date="2011-11" db="EMBL/GenBank/DDBJ databases">
        <title>The Noncontiguous Finished genome of Desulfosporosinus youngiae DSM 17734.</title>
        <authorList>
            <consortium name="US DOE Joint Genome Institute (JGI-PGF)"/>
            <person name="Lucas S."/>
            <person name="Han J."/>
            <person name="Lapidus A."/>
            <person name="Cheng J.-F."/>
            <person name="Goodwin L."/>
            <person name="Pitluck S."/>
            <person name="Peters L."/>
            <person name="Ovchinnikova G."/>
            <person name="Lu M."/>
            <person name="Land M.L."/>
            <person name="Hauser L."/>
            <person name="Pester M."/>
            <person name="Spring S."/>
            <person name="Ollivier B."/>
            <person name="Rattei T."/>
            <person name="Klenk H.-P."/>
            <person name="Wagner M."/>
            <person name="Loy A."/>
            <person name="Woyke T.J."/>
        </authorList>
    </citation>
    <scope>NUCLEOTIDE SEQUENCE [LARGE SCALE GENOMIC DNA]</scope>
    <source>
        <strain evidence="6 7">DSM 17734</strain>
    </source>
</reference>
<dbReference type="Gene3D" id="1.10.10.10">
    <property type="entry name" value="Winged helix-like DNA-binding domain superfamily/Winged helix DNA-binding domain"/>
    <property type="match status" value="1"/>
</dbReference>
<evidence type="ECO:0000256" key="4">
    <source>
        <dbReference type="ARBA" id="ARBA00023163"/>
    </source>
</evidence>
<dbReference type="SUPFAM" id="SSF46785">
    <property type="entry name" value="Winged helix' DNA-binding domain"/>
    <property type="match status" value="1"/>
</dbReference>
<dbReference type="eggNOG" id="COG0583">
    <property type="taxonomic scope" value="Bacteria"/>
</dbReference>
<protein>
    <submittedName>
        <fullName evidence="6">Transcriptional regulator</fullName>
    </submittedName>
</protein>
<keyword evidence="7" id="KW-1185">Reference proteome</keyword>
<dbReference type="InterPro" id="IPR000847">
    <property type="entry name" value="LysR_HTH_N"/>
</dbReference>
<dbReference type="HOGENOM" id="CLU_039613_6_2_9"/>
<dbReference type="InterPro" id="IPR036388">
    <property type="entry name" value="WH-like_DNA-bd_sf"/>
</dbReference>
<evidence type="ECO:0000313" key="6">
    <source>
        <dbReference type="EMBL" id="EHQ89654.1"/>
    </source>
</evidence>
<comment type="similarity">
    <text evidence="1">Belongs to the LysR transcriptional regulatory family.</text>
</comment>
<dbReference type="Pfam" id="PF03466">
    <property type="entry name" value="LysR_substrate"/>
    <property type="match status" value="1"/>
</dbReference>
<dbReference type="PANTHER" id="PTHR30126">
    <property type="entry name" value="HTH-TYPE TRANSCRIPTIONAL REGULATOR"/>
    <property type="match status" value="1"/>
</dbReference>
<sequence length="311" mass="35114">MRINDLKLLIELSKSRSITLSAEKMHISQQGLSQIITRMEQELNVTLFHRSRQGTTITEAGQKTIRKAKEIVETYEELKAELELLAQQQTSPVSGDLTLFHSHNSGTAVLPRALKLFKSNYPKVNLSLKESSPSETIAAIKKDPAVAGLINFPEAYYQDPQNRVLYTYPELAYKELLRDDLILCIPKTWALSKQQTASAQEMVKLPMVYFATKQYSEIVSLIFQEVHQSPKVFLKTLNNELFRQTIIDGLAMGLISALELSDHRLLKECTVQSPLRLKLVYTWVSSAHSPMSIAAQKFLNSLELSCQTTGE</sequence>
<proteinExistence type="inferred from homology"/>
<evidence type="ECO:0000256" key="2">
    <source>
        <dbReference type="ARBA" id="ARBA00023015"/>
    </source>
</evidence>
<evidence type="ECO:0000259" key="5">
    <source>
        <dbReference type="PROSITE" id="PS50931"/>
    </source>
</evidence>
<dbReference type="AlphaFoldDB" id="H5XV56"/>
<organism evidence="6 7">
    <name type="scientific">Desulfosporosinus youngiae DSM 17734</name>
    <dbReference type="NCBI Taxonomy" id="768710"/>
    <lineage>
        <taxon>Bacteria</taxon>
        <taxon>Bacillati</taxon>
        <taxon>Bacillota</taxon>
        <taxon>Clostridia</taxon>
        <taxon>Eubacteriales</taxon>
        <taxon>Desulfitobacteriaceae</taxon>
        <taxon>Desulfosporosinus</taxon>
    </lineage>
</organism>
<dbReference type="PRINTS" id="PR00039">
    <property type="entry name" value="HTHLYSR"/>
</dbReference>
<accession>H5XV56</accession>
<dbReference type="Gene3D" id="3.40.190.290">
    <property type="match status" value="1"/>
</dbReference>
<dbReference type="GO" id="GO:0003700">
    <property type="term" value="F:DNA-binding transcription factor activity"/>
    <property type="evidence" value="ECO:0007669"/>
    <property type="project" value="InterPro"/>
</dbReference>
<feature type="domain" description="HTH lysR-type" evidence="5">
    <location>
        <begin position="1"/>
        <end position="58"/>
    </location>
</feature>
<dbReference type="SUPFAM" id="SSF53850">
    <property type="entry name" value="Periplasmic binding protein-like II"/>
    <property type="match status" value="1"/>
</dbReference>
<evidence type="ECO:0000256" key="3">
    <source>
        <dbReference type="ARBA" id="ARBA00023125"/>
    </source>
</evidence>
<keyword evidence="4" id="KW-0804">Transcription</keyword>
<dbReference type="Pfam" id="PF00126">
    <property type="entry name" value="HTH_1"/>
    <property type="match status" value="1"/>
</dbReference>
<dbReference type="PANTHER" id="PTHR30126:SF40">
    <property type="entry name" value="HTH-TYPE TRANSCRIPTIONAL REGULATOR GLTR"/>
    <property type="match status" value="1"/>
</dbReference>
<dbReference type="STRING" id="768710.DesyoDRAFT_2588"/>
<dbReference type="CDD" id="cd05466">
    <property type="entry name" value="PBP2_LTTR_substrate"/>
    <property type="match status" value="1"/>
</dbReference>
<dbReference type="GO" id="GO:0000976">
    <property type="term" value="F:transcription cis-regulatory region binding"/>
    <property type="evidence" value="ECO:0007669"/>
    <property type="project" value="TreeGrafter"/>
</dbReference>
<keyword evidence="2" id="KW-0805">Transcription regulation</keyword>
<gene>
    <name evidence="6" type="ORF">DesyoDRAFT_2588</name>
</gene>
<dbReference type="RefSeq" id="WP_007783524.1">
    <property type="nucleotide sequence ID" value="NZ_CM001441.1"/>
</dbReference>
<evidence type="ECO:0000256" key="1">
    <source>
        <dbReference type="ARBA" id="ARBA00009437"/>
    </source>
</evidence>
<dbReference type="InterPro" id="IPR036390">
    <property type="entry name" value="WH_DNA-bd_sf"/>
</dbReference>
<dbReference type="PROSITE" id="PS50931">
    <property type="entry name" value="HTH_LYSR"/>
    <property type="match status" value="1"/>
</dbReference>
<keyword evidence="3" id="KW-0238">DNA-binding</keyword>
<name>H5XV56_9FIRM</name>